<dbReference type="FunFam" id="2.60.40.60:FF:000185">
    <property type="entry name" value="Protocadherin 2 alpha c"/>
    <property type="match status" value="1"/>
</dbReference>
<evidence type="ECO:0000256" key="8">
    <source>
        <dbReference type="ARBA" id="ARBA00022889"/>
    </source>
</evidence>
<protein>
    <recommendedName>
        <fullName evidence="12">Protocadherin gamma-C3</fullName>
    </recommendedName>
</protein>
<dbReference type="FunFam" id="2.60.40.60:FF:000002">
    <property type="entry name" value="Protocadherin alpha 2"/>
    <property type="match status" value="1"/>
</dbReference>
<proteinExistence type="predicted"/>
<feature type="compositionally biased region" description="Polar residues" evidence="14">
    <location>
        <begin position="922"/>
        <end position="938"/>
    </location>
</feature>
<feature type="domain" description="Cadherin" evidence="17">
    <location>
        <begin position="369"/>
        <end position="473"/>
    </location>
</feature>
<dbReference type="GeneTree" id="ENSGT00940000164983"/>
<evidence type="ECO:0000256" key="10">
    <source>
        <dbReference type="ARBA" id="ARBA00023136"/>
    </source>
</evidence>
<dbReference type="InterPro" id="IPR015919">
    <property type="entry name" value="Cadherin-like_sf"/>
</dbReference>
<dbReference type="AlphaFoldDB" id="A0A3B3H408"/>
<gene>
    <name evidence="18" type="primary">LOC101169865</name>
</gene>
<evidence type="ECO:0000256" key="14">
    <source>
        <dbReference type="SAM" id="MobiDB-lite"/>
    </source>
</evidence>
<dbReference type="GO" id="GO:0007156">
    <property type="term" value="P:homophilic cell adhesion via plasma membrane adhesion molecules"/>
    <property type="evidence" value="ECO:0007669"/>
    <property type="project" value="InterPro"/>
</dbReference>
<organism evidence="18 19">
    <name type="scientific">Oryzias latipes</name>
    <name type="common">Japanese rice fish</name>
    <name type="synonym">Japanese killifish</name>
    <dbReference type="NCBI Taxonomy" id="8090"/>
    <lineage>
        <taxon>Eukaryota</taxon>
        <taxon>Metazoa</taxon>
        <taxon>Chordata</taxon>
        <taxon>Craniata</taxon>
        <taxon>Vertebrata</taxon>
        <taxon>Euteleostomi</taxon>
        <taxon>Actinopterygii</taxon>
        <taxon>Neopterygii</taxon>
        <taxon>Teleostei</taxon>
        <taxon>Neoteleostei</taxon>
        <taxon>Acanthomorphata</taxon>
        <taxon>Ovalentaria</taxon>
        <taxon>Atherinomorphae</taxon>
        <taxon>Beloniformes</taxon>
        <taxon>Adrianichthyidae</taxon>
        <taxon>Oryziinae</taxon>
        <taxon>Oryzias</taxon>
    </lineage>
</organism>
<dbReference type="Pfam" id="PF16492">
    <property type="entry name" value="Cadherin_C_2"/>
    <property type="match status" value="1"/>
</dbReference>
<evidence type="ECO:0000256" key="6">
    <source>
        <dbReference type="ARBA" id="ARBA00022737"/>
    </source>
</evidence>
<dbReference type="InterPro" id="IPR020894">
    <property type="entry name" value="Cadherin_CS"/>
</dbReference>
<evidence type="ECO:0000256" key="7">
    <source>
        <dbReference type="ARBA" id="ARBA00022837"/>
    </source>
</evidence>
<feature type="domain" description="Cadherin" evidence="17">
    <location>
        <begin position="152"/>
        <end position="260"/>
    </location>
</feature>
<dbReference type="InterPro" id="IPR013164">
    <property type="entry name" value="Cadherin_N"/>
</dbReference>
<keyword evidence="7 13" id="KW-0106">Calcium</keyword>
<reference evidence="18" key="3">
    <citation type="submission" date="2025-09" db="UniProtKB">
        <authorList>
            <consortium name="Ensembl"/>
        </authorList>
    </citation>
    <scope>IDENTIFICATION</scope>
    <source>
        <strain evidence="18">Hd-rR</strain>
    </source>
</reference>
<evidence type="ECO:0000256" key="11">
    <source>
        <dbReference type="ARBA" id="ARBA00023180"/>
    </source>
</evidence>
<evidence type="ECO:0000256" key="5">
    <source>
        <dbReference type="ARBA" id="ARBA00022729"/>
    </source>
</evidence>
<dbReference type="Proteomes" id="UP000001038">
    <property type="component" value="Chromosome 10"/>
</dbReference>
<comment type="subcellular location">
    <subcellularLocation>
        <location evidence="2">Cell membrane</location>
        <topology evidence="2">Single-pass type I membrane protein</topology>
    </subcellularLocation>
</comment>
<dbReference type="GO" id="GO:0005509">
    <property type="term" value="F:calcium ion binding"/>
    <property type="evidence" value="ECO:0007669"/>
    <property type="project" value="UniProtKB-UniRule"/>
</dbReference>
<evidence type="ECO:0000256" key="3">
    <source>
        <dbReference type="ARBA" id="ARBA00022475"/>
    </source>
</evidence>
<keyword evidence="3" id="KW-1003">Cell membrane</keyword>
<reference evidence="18 19" key="1">
    <citation type="journal article" date="2007" name="Nature">
        <title>The medaka draft genome and insights into vertebrate genome evolution.</title>
        <authorList>
            <person name="Kasahara M."/>
            <person name="Naruse K."/>
            <person name="Sasaki S."/>
            <person name="Nakatani Y."/>
            <person name="Qu W."/>
            <person name="Ahsan B."/>
            <person name="Yamada T."/>
            <person name="Nagayasu Y."/>
            <person name="Doi K."/>
            <person name="Kasai Y."/>
            <person name="Jindo T."/>
            <person name="Kobayashi D."/>
            <person name="Shimada A."/>
            <person name="Toyoda A."/>
            <person name="Kuroki Y."/>
            <person name="Fujiyama A."/>
            <person name="Sasaki T."/>
            <person name="Shimizu A."/>
            <person name="Asakawa S."/>
            <person name="Shimizu N."/>
            <person name="Hashimoto S."/>
            <person name="Yang J."/>
            <person name="Lee Y."/>
            <person name="Matsushima K."/>
            <person name="Sugano S."/>
            <person name="Sakaizumi M."/>
            <person name="Narita T."/>
            <person name="Ohishi K."/>
            <person name="Haga S."/>
            <person name="Ohta F."/>
            <person name="Nomoto H."/>
            <person name="Nogata K."/>
            <person name="Morishita T."/>
            <person name="Endo T."/>
            <person name="Shin-I T."/>
            <person name="Takeda H."/>
            <person name="Morishita S."/>
            <person name="Kohara Y."/>
        </authorList>
    </citation>
    <scope>NUCLEOTIDE SEQUENCE [LARGE SCALE GENOMIC DNA]</scope>
    <source>
        <strain evidence="18 19">Hd-rR</strain>
    </source>
</reference>
<keyword evidence="5 16" id="KW-0732">Signal</keyword>
<dbReference type="Pfam" id="PF00028">
    <property type="entry name" value="Cadherin"/>
    <property type="match status" value="5"/>
</dbReference>
<feature type="compositionally biased region" description="Low complexity" evidence="14">
    <location>
        <begin position="981"/>
        <end position="1010"/>
    </location>
</feature>
<dbReference type="InterPro" id="IPR050174">
    <property type="entry name" value="Protocadherin/Cadherin-CA"/>
</dbReference>
<dbReference type="PANTHER" id="PTHR24028">
    <property type="entry name" value="CADHERIN-87A"/>
    <property type="match status" value="1"/>
</dbReference>
<dbReference type="InterPro" id="IPR002126">
    <property type="entry name" value="Cadherin-like_dom"/>
</dbReference>
<feature type="compositionally biased region" description="Polar residues" evidence="14">
    <location>
        <begin position="834"/>
        <end position="852"/>
    </location>
</feature>
<dbReference type="GO" id="GO:0009653">
    <property type="term" value="P:anatomical structure morphogenesis"/>
    <property type="evidence" value="ECO:0007669"/>
    <property type="project" value="UniProtKB-ARBA"/>
</dbReference>
<keyword evidence="4 15" id="KW-0812">Transmembrane</keyword>
<dbReference type="InterPro" id="IPR031904">
    <property type="entry name" value="Cadherin_CBD"/>
</dbReference>
<dbReference type="GO" id="GO:0005886">
    <property type="term" value="C:plasma membrane"/>
    <property type="evidence" value="ECO:0007669"/>
    <property type="project" value="UniProtKB-SubCell"/>
</dbReference>
<keyword evidence="11" id="KW-0325">Glycoprotein</keyword>
<dbReference type="Ensembl" id="ENSORLT00000041785.1">
    <property type="protein sequence ID" value="ENSORLP00000025952.1"/>
    <property type="gene ID" value="ENSORLG00000029815.1"/>
</dbReference>
<keyword evidence="19" id="KW-1185">Reference proteome</keyword>
<name>A0A3B3H408_ORYLA</name>
<feature type="domain" description="Cadherin" evidence="17">
    <location>
        <begin position="261"/>
        <end position="368"/>
    </location>
</feature>
<dbReference type="Bgee" id="ENSORLG00000029815">
    <property type="expression patterns" value="Expressed in brain and 15 other cell types or tissues"/>
</dbReference>
<evidence type="ECO:0000256" key="13">
    <source>
        <dbReference type="PROSITE-ProRule" id="PRU00043"/>
    </source>
</evidence>
<evidence type="ECO:0000259" key="17">
    <source>
        <dbReference type="PROSITE" id="PS50268"/>
    </source>
</evidence>
<feature type="signal peptide" evidence="16">
    <location>
        <begin position="1"/>
        <end position="47"/>
    </location>
</feature>
<feature type="region of interest" description="Disordered" evidence="14">
    <location>
        <begin position="834"/>
        <end position="861"/>
    </location>
</feature>
<evidence type="ECO:0000256" key="2">
    <source>
        <dbReference type="ARBA" id="ARBA00004251"/>
    </source>
</evidence>
<dbReference type="PANTHER" id="PTHR24028:SF236">
    <property type="entry name" value="PROTOCADHERIN GAMMA-C3"/>
    <property type="match status" value="1"/>
</dbReference>
<dbReference type="FunFam" id="2.60.40.60:FF:000004">
    <property type="entry name" value="Protocadherin 1 gamma 2"/>
    <property type="match status" value="1"/>
</dbReference>
<keyword evidence="6" id="KW-0677">Repeat</keyword>
<evidence type="ECO:0000313" key="18">
    <source>
        <dbReference type="Ensembl" id="ENSORLP00000025952.1"/>
    </source>
</evidence>
<comment type="function">
    <text evidence="1">Potential calcium-dependent cell-adhesion protein. May be involved in the establishment and maintenance of specific neuronal connections in the brain.</text>
</comment>
<evidence type="ECO:0000256" key="16">
    <source>
        <dbReference type="SAM" id="SignalP"/>
    </source>
</evidence>
<feature type="region of interest" description="Disordered" evidence="14">
    <location>
        <begin position="921"/>
        <end position="947"/>
    </location>
</feature>
<feature type="compositionally biased region" description="Basic residues" evidence="14">
    <location>
        <begin position="1018"/>
        <end position="1028"/>
    </location>
</feature>
<sequence length="1028" mass="112408">MGNINVIALLDNNCSGTGMTKTIGYRAWGWQAFWWHHFFLLWSTIDAQTRYSIPEEVKHGSVVGNLAKDLGLTLTEISERALRVASESGEQYFSVDAGRGELLVNDRIDREALCRQSASCVLTLQVVIDKPLQLFKVEVEIIDINDNSPVFPSSEKNLQIAESTAAGTRFPLDTALDLDVGVNSVRSYTLSKDDYFSLNVKDMAGGRKNPELVLSKTLDREKMPTHQLTITAVDGGNPNKSGISQINIYVLDNNDNFPVFEKNVYKVTLSENSEKSSIVLKLAAKDSDDGVNGEVEYSFGPQTPDAVLSVFGINKDSGEIRLIGNLDFETTSSYEIDVSATDKGTPKMEGHCSVHIEVLDVNDNAPYIFLTSQPNSVPENAPSGTVVALISARDLDSGDNGKVTLQVPKSSPFKLKASFSDNYALITSRALDRETFSEYSVEITATDLGSPPLSNKKMISVTITDVNDNPPVFTQRSYNVYLKENGVPGSILFSVSASDLDSSENAKISYSILDSKVQDVSVSSYVYMNSENGSIYSMHSFDYEKLKVFEIHVQAKDQGSPSLSSNATVHVFILDQNDNAPAVIYPSSAALGSLSHQRMPRSAKAGHLVTKVTAVDADSGHNAWISYRLAEATDASLFTVSLYTGEVRTKRAVSEQDDSSQRLILEIKDDGEPLQSATVTVSILLEDALHEPISELRHHKASEPSKKTGRITLYLILSLASVSVLSLLTFVILAVKCMRNSRSSGSCCCMRRSDSDDYKNPNRNLQIQLNTDGPIKYVEVLGGDMMSQSQSFRSCMSPMSEYSDFTLIKPSSTTDFKEVISVLDASLPDSTWTFESQQQKPPNNDWRFTQGQRPGPSGPHMPYGTHIRWTPKNGTRATGGPEVAMGTGPWPQPPTEAEQLQALMAAANDEKQQVPWHYGSLHGSTRLKSQSSNVSEATATLGPGTMGLSTRYSPQFTLQHVPDYRQNVYIPGSTATLTSNPQQQQQQATAQQAAQQALPPPQASAQSEPPKAVQTPASKKKSTKKEKK</sequence>
<evidence type="ECO:0000256" key="9">
    <source>
        <dbReference type="ARBA" id="ARBA00022989"/>
    </source>
</evidence>
<dbReference type="Pfam" id="PF08266">
    <property type="entry name" value="Cadherin_2"/>
    <property type="match status" value="1"/>
</dbReference>
<dbReference type="Gene3D" id="2.60.40.60">
    <property type="entry name" value="Cadherins"/>
    <property type="match status" value="6"/>
</dbReference>
<dbReference type="Pfam" id="PF15974">
    <property type="entry name" value="Cadherin_tail"/>
    <property type="match status" value="1"/>
</dbReference>
<dbReference type="FunFam" id="2.60.40.60:FF:000018">
    <property type="entry name" value="Protocadherin gamma c3"/>
    <property type="match status" value="1"/>
</dbReference>
<evidence type="ECO:0000256" key="1">
    <source>
        <dbReference type="ARBA" id="ARBA00003436"/>
    </source>
</evidence>
<dbReference type="PROSITE" id="PS50268">
    <property type="entry name" value="CADHERIN_2"/>
    <property type="match status" value="6"/>
</dbReference>
<feature type="domain" description="Cadherin" evidence="17">
    <location>
        <begin position="45"/>
        <end position="151"/>
    </location>
</feature>
<feature type="chain" id="PRO_5017446485" description="Protocadherin gamma-C3" evidence="16">
    <location>
        <begin position="48"/>
        <end position="1028"/>
    </location>
</feature>
<dbReference type="InterPro" id="IPR032455">
    <property type="entry name" value="Cadherin_C"/>
</dbReference>
<keyword evidence="9 15" id="KW-1133">Transmembrane helix</keyword>
<dbReference type="SMART" id="SM00112">
    <property type="entry name" value="CA"/>
    <property type="match status" value="6"/>
</dbReference>
<evidence type="ECO:0000256" key="12">
    <source>
        <dbReference type="ARBA" id="ARBA00074462"/>
    </source>
</evidence>
<keyword evidence="8" id="KW-0130">Cell adhesion</keyword>
<keyword evidence="10 15" id="KW-0472">Membrane</keyword>
<evidence type="ECO:0000313" key="19">
    <source>
        <dbReference type="Proteomes" id="UP000001038"/>
    </source>
</evidence>
<evidence type="ECO:0000256" key="15">
    <source>
        <dbReference type="SAM" id="Phobius"/>
    </source>
</evidence>
<dbReference type="FunFam" id="2.60.40.60:FF:000001">
    <property type="entry name" value="Protocadherin alpha 2"/>
    <property type="match status" value="1"/>
</dbReference>
<dbReference type="FunFam" id="2.60.40.60:FF:000006">
    <property type="entry name" value="Protocadherin alpha 2"/>
    <property type="match status" value="1"/>
</dbReference>
<dbReference type="PRINTS" id="PR00205">
    <property type="entry name" value="CADHERIN"/>
</dbReference>
<reference evidence="18" key="2">
    <citation type="submission" date="2025-08" db="UniProtKB">
        <authorList>
            <consortium name="Ensembl"/>
        </authorList>
    </citation>
    <scope>IDENTIFICATION</scope>
    <source>
        <strain evidence="18">Hd-rR</strain>
    </source>
</reference>
<dbReference type="SUPFAM" id="SSF49313">
    <property type="entry name" value="Cadherin-like"/>
    <property type="match status" value="6"/>
</dbReference>
<feature type="domain" description="Cadherin" evidence="17">
    <location>
        <begin position="599"/>
        <end position="694"/>
    </location>
</feature>
<feature type="transmembrane region" description="Helical" evidence="15">
    <location>
        <begin position="711"/>
        <end position="735"/>
    </location>
</feature>
<dbReference type="CDD" id="cd11304">
    <property type="entry name" value="Cadherin_repeat"/>
    <property type="match status" value="6"/>
</dbReference>
<dbReference type="PROSITE" id="PS00232">
    <property type="entry name" value="CADHERIN_1"/>
    <property type="match status" value="3"/>
</dbReference>
<evidence type="ECO:0000256" key="4">
    <source>
        <dbReference type="ARBA" id="ARBA00022692"/>
    </source>
</evidence>
<feature type="region of interest" description="Disordered" evidence="14">
    <location>
        <begin position="972"/>
        <end position="1028"/>
    </location>
</feature>
<accession>A0A3B3H408</accession>
<feature type="domain" description="Cadherin" evidence="17">
    <location>
        <begin position="474"/>
        <end position="583"/>
    </location>
</feature>